<keyword evidence="1" id="KW-0808">Transferase</keyword>
<name>A0A3B1DSX4_9ZZZZ</name>
<accession>A0A3B1DSX4</accession>
<dbReference type="PANTHER" id="PTHR46401:SF2">
    <property type="entry name" value="GLYCOSYLTRANSFERASE WBBK-RELATED"/>
    <property type="match status" value="1"/>
</dbReference>
<dbReference type="AlphaFoldDB" id="A0A3B1DSX4"/>
<evidence type="ECO:0000313" key="3">
    <source>
        <dbReference type="EMBL" id="VAX39933.1"/>
    </source>
</evidence>
<dbReference type="CDD" id="cd03801">
    <property type="entry name" value="GT4_PimA-like"/>
    <property type="match status" value="1"/>
</dbReference>
<organism evidence="3">
    <name type="scientific">hydrothermal vent metagenome</name>
    <dbReference type="NCBI Taxonomy" id="652676"/>
    <lineage>
        <taxon>unclassified sequences</taxon>
        <taxon>metagenomes</taxon>
        <taxon>ecological metagenomes</taxon>
    </lineage>
</organism>
<sequence length="469" mass="53250">MEAVKTEKPPQMVDTVDEKNLPAYGFIMIGGALVGSAIKDLRIANELAERGYPVHIFWAIDQTQVMTLHPRIKHHLFFNIGRYDGLFIKIFGHKICSASEYLGRFFSACLPTKWRLHLYQNNLGGFDIVKWAMSGLINHTCRGVETDPRMLKRFAKVINREKIRYLIPNLSIFAPYCDEVKQYVQHTLKYLVTFQGYEVYANYAKEIGQLDNMLKILATSARASDYPSIAVSNDYKQRIINEIGLTEDELTTLPACIDLTPVMPLEEAQQLVAGRLSDYQTDLPLLTYMGRQDAEKGIDLLLYAAKMLEESGERFQLAICGTTAWGHSYRDGCRRIAQNLRLPVLEADYLSDAERTALYRASHCIVYPSIHREPFGMVPIEAMLQGTPVVVPDKGGVSELPFFNGEQAGLTFRMWDTVDLSTQLSRLLNDERFYKSCSEQARSIANNYSVSEISDRILKLISEHDTSSR</sequence>
<evidence type="ECO:0000259" key="2">
    <source>
        <dbReference type="Pfam" id="PF00534"/>
    </source>
</evidence>
<dbReference type="EMBL" id="UOGL01000384">
    <property type="protein sequence ID" value="VAX39933.1"/>
    <property type="molecule type" value="Genomic_DNA"/>
</dbReference>
<dbReference type="GO" id="GO:0009103">
    <property type="term" value="P:lipopolysaccharide biosynthetic process"/>
    <property type="evidence" value="ECO:0007669"/>
    <property type="project" value="TreeGrafter"/>
</dbReference>
<proteinExistence type="predicted"/>
<dbReference type="Gene3D" id="3.40.50.2000">
    <property type="entry name" value="Glycogen Phosphorylase B"/>
    <property type="match status" value="2"/>
</dbReference>
<feature type="domain" description="Glycosyl transferase family 1" evidence="2">
    <location>
        <begin position="281"/>
        <end position="442"/>
    </location>
</feature>
<evidence type="ECO:0000256" key="1">
    <source>
        <dbReference type="ARBA" id="ARBA00022679"/>
    </source>
</evidence>
<protein>
    <recommendedName>
        <fullName evidence="2">Glycosyl transferase family 1 domain-containing protein</fullName>
    </recommendedName>
</protein>
<dbReference type="Pfam" id="PF00534">
    <property type="entry name" value="Glycos_transf_1"/>
    <property type="match status" value="1"/>
</dbReference>
<dbReference type="GO" id="GO:0016757">
    <property type="term" value="F:glycosyltransferase activity"/>
    <property type="evidence" value="ECO:0007669"/>
    <property type="project" value="InterPro"/>
</dbReference>
<dbReference type="PANTHER" id="PTHR46401">
    <property type="entry name" value="GLYCOSYLTRANSFERASE WBBK-RELATED"/>
    <property type="match status" value="1"/>
</dbReference>
<gene>
    <name evidence="3" type="ORF">MNBD_PLANCTO02-3417</name>
</gene>
<dbReference type="InterPro" id="IPR001296">
    <property type="entry name" value="Glyco_trans_1"/>
</dbReference>
<reference evidence="3" key="1">
    <citation type="submission" date="2018-06" db="EMBL/GenBank/DDBJ databases">
        <authorList>
            <person name="Zhirakovskaya E."/>
        </authorList>
    </citation>
    <scope>NUCLEOTIDE SEQUENCE</scope>
</reference>
<dbReference type="SUPFAM" id="SSF53756">
    <property type="entry name" value="UDP-Glycosyltransferase/glycogen phosphorylase"/>
    <property type="match status" value="1"/>
</dbReference>